<keyword evidence="6 8" id="KW-1133">Transmembrane helix</keyword>
<evidence type="ECO:0000313" key="10">
    <source>
        <dbReference type="EMBL" id="MTG99208.1"/>
    </source>
</evidence>
<keyword evidence="11" id="KW-1185">Reference proteome</keyword>
<keyword evidence="7 8" id="KW-0472">Membrane</keyword>
<gene>
    <name evidence="10" type="ORF">GJV76_13910</name>
</gene>
<feature type="domain" description="SLC41A/MgtE integral membrane" evidence="9">
    <location>
        <begin position="1"/>
        <end position="103"/>
    </location>
</feature>
<dbReference type="OrthoDB" id="9790355at2"/>
<protein>
    <recommendedName>
        <fullName evidence="9">SLC41A/MgtE integral membrane domain-containing protein</fullName>
    </recommendedName>
</protein>
<dbReference type="InterPro" id="IPR006667">
    <property type="entry name" value="SLC41_membr_dom"/>
</dbReference>
<evidence type="ECO:0000256" key="7">
    <source>
        <dbReference type="ARBA" id="ARBA00023136"/>
    </source>
</evidence>
<evidence type="ECO:0000256" key="2">
    <source>
        <dbReference type="ARBA" id="ARBA00009749"/>
    </source>
</evidence>
<dbReference type="Proteomes" id="UP000438760">
    <property type="component" value="Unassembled WGS sequence"/>
</dbReference>
<feature type="transmembrane region" description="Helical" evidence="8">
    <location>
        <begin position="86"/>
        <end position="109"/>
    </location>
</feature>
<evidence type="ECO:0000256" key="3">
    <source>
        <dbReference type="ARBA" id="ARBA00022448"/>
    </source>
</evidence>
<dbReference type="PANTHER" id="PTHR41394:SF8">
    <property type="entry name" value="MAGNESIUM TRANSPORTER MGTE"/>
    <property type="match status" value="1"/>
</dbReference>
<keyword evidence="3" id="KW-0813">Transport</keyword>
<dbReference type="PANTHER" id="PTHR41394">
    <property type="entry name" value="MAGNESIUM TRANSPORTER MGTE"/>
    <property type="match status" value="1"/>
</dbReference>
<dbReference type="EMBL" id="WMJX01000050">
    <property type="protein sequence ID" value="MTG99208.1"/>
    <property type="molecule type" value="Genomic_DNA"/>
</dbReference>
<feature type="transmembrane region" description="Helical" evidence="8">
    <location>
        <begin position="51"/>
        <end position="74"/>
    </location>
</feature>
<feature type="transmembrane region" description="Helical" evidence="8">
    <location>
        <begin position="23"/>
        <end position="45"/>
    </location>
</feature>
<dbReference type="InterPro" id="IPR036739">
    <property type="entry name" value="SLC41_membr_dom_sf"/>
</dbReference>
<evidence type="ECO:0000256" key="6">
    <source>
        <dbReference type="ARBA" id="ARBA00022989"/>
    </source>
</evidence>
<dbReference type="GO" id="GO:0008324">
    <property type="term" value="F:monoatomic cation transmembrane transporter activity"/>
    <property type="evidence" value="ECO:0007669"/>
    <property type="project" value="InterPro"/>
</dbReference>
<evidence type="ECO:0000256" key="4">
    <source>
        <dbReference type="ARBA" id="ARBA00022692"/>
    </source>
</evidence>
<name>A0A6I3LKR4_9FLAO</name>
<dbReference type="GO" id="GO:0016020">
    <property type="term" value="C:membrane"/>
    <property type="evidence" value="ECO:0007669"/>
    <property type="project" value="UniProtKB-SubCell"/>
</dbReference>
<sequence>MIRVLAVGDVKTKDWIRLFGKEFFVSLLLGITMALGVSLLSFFQAPSVTPVLAISMVITVVTGSLLGMLLPFLLTKLRIDPATASVPLITSACDIIGILIYLSFASWYFGI</sequence>
<accession>A0A6I3LKR4</accession>
<organism evidence="10 11">
    <name type="scientific">Myroides albus</name>
    <dbReference type="NCBI Taxonomy" id="2562892"/>
    <lineage>
        <taxon>Bacteria</taxon>
        <taxon>Pseudomonadati</taxon>
        <taxon>Bacteroidota</taxon>
        <taxon>Flavobacteriia</taxon>
        <taxon>Flavobacteriales</taxon>
        <taxon>Flavobacteriaceae</taxon>
        <taxon>Myroides</taxon>
    </lineage>
</organism>
<reference evidence="10 11" key="1">
    <citation type="submission" date="2019-11" db="EMBL/GenBank/DDBJ databases">
        <title>Genome of Strain BIT-d1.</title>
        <authorList>
            <person name="Yang Y."/>
        </authorList>
    </citation>
    <scope>NUCLEOTIDE SEQUENCE [LARGE SCALE GENOMIC DNA]</scope>
    <source>
        <strain evidence="10 11">BIT-d1</strain>
    </source>
</reference>
<evidence type="ECO:0000313" key="11">
    <source>
        <dbReference type="Proteomes" id="UP000438760"/>
    </source>
</evidence>
<evidence type="ECO:0000259" key="9">
    <source>
        <dbReference type="Pfam" id="PF01769"/>
    </source>
</evidence>
<dbReference type="AlphaFoldDB" id="A0A6I3LKR4"/>
<comment type="similarity">
    <text evidence="2">Belongs to the SLC41A transporter family.</text>
</comment>
<evidence type="ECO:0000256" key="8">
    <source>
        <dbReference type="SAM" id="Phobius"/>
    </source>
</evidence>
<proteinExistence type="inferred from homology"/>
<dbReference type="Gene3D" id="1.10.357.20">
    <property type="entry name" value="SLC41 divalent cation transporters, integral membrane domain"/>
    <property type="match status" value="1"/>
</dbReference>
<dbReference type="Pfam" id="PF01769">
    <property type="entry name" value="MgtE"/>
    <property type="match status" value="1"/>
</dbReference>
<evidence type="ECO:0000256" key="1">
    <source>
        <dbReference type="ARBA" id="ARBA00004141"/>
    </source>
</evidence>
<evidence type="ECO:0000256" key="5">
    <source>
        <dbReference type="ARBA" id="ARBA00022842"/>
    </source>
</evidence>
<comment type="caution">
    <text evidence="10">The sequence shown here is derived from an EMBL/GenBank/DDBJ whole genome shotgun (WGS) entry which is preliminary data.</text>
</comment>
<keyword evidence="5" id="KW-0460">Magnesium</keyword>
<dbReference type="SUPFAM" id="SSF161093">
    <property type="entry name" value="MgtE membrane domain-like"/>
    <property type="match status" value="1"/>
</dbReference>
<comment type="subcellular location">
    <subcellularLocation>
        <location evidence="1">Membrane</location>
        <topology evidence="1">Multi-pass membrane protein</topology>
    </subcellularLocation>
</comment>
<keyword evidence="4 8" id="KW-0812">Transmembrane</keyword>